<evidence type="ECO:0000313" key="1">
    <source>
        <dbReference type="EMBL" id="MBB3049625.1"/>
    </source>
</evidence>
<dbReference type="Proteomes" id="UP000550714">
    <property type="component" value="Unassembled WGS sequence"/>
</dbReference>
<dbReference type="Pfam" id="PF20358">
    <property type="entry name" value="DUF6653"/>
    <property type="match status" value="1"/>
</dbReference>
<accession>A0A839RWS7</accession>
<dbReference type="EMBL" id="JACHWU010000001">
    <property type="protein sequence ID" value="MBB3049625.1"/>
    <property type="molecule type" value="Genomic_DNA"/>
</dbReference>
<dbReference type="InterPro" id="IPR046595">
    <property type="entry name" value="DUF6653"/>
</dbReference>
<protein>
    <submittedName>
        <fullName evidence="1">Uncharacterized protein</fullName>
    </submittedName>
</protein>
<evidence type="ECO:0000313" key="2">
    <source>
        <dbReference type="Proteomes" id="UP000550714"/>
    </source>
</evidence>
<dbReference type="AlphaFoldDB" id="A0A839RWS7"/>
<gene>
    <name evidence="1" type="ORF">FHS23_000620</name>
</gene>
<sequence length="155" mass="17213">MPRFDSRIPEAGESAGDRFRRWVFARHAHPVSAWSRWATTPLLVLPLWSRRWRHAVPIAAWMAVNPVMTPPVRSDRSFATRAILGEEQWLADPAQDALSGALNVVGSAGLAVAALGAWTKRPVPTAAGLAWSMTVTMLSWRRYAELHDRRAGQHG</sequence>
<comment type="caution">
    <text evidence="1">The sequence shown here is derived from an EMBL/GenBank/DDBJ whole genome shotgun (WGS) entry which is preliminary data.</text>
</comment>
<reference evidence="1 2" key="1">
    <citation type="submission" date="2020-08" db="EMBL/GenBank/DDBJ databases">
        <title>Genomic Encyclopedia of Type Strains, Phase III (KMG-III): the genomes of soil and plant-associated and newly described type strains.</title>
        <authorList>
            <person name="Whitman W."/>
        </authorList>
    </citation>
    <scope>NUCLEOTIDE SEQUENCE [LARGE SCALE GENOMIC DNA]</scope>
    <source>
        <strain evidence="1 2">CECT 8577</strain>
    </source>
</reference>
<name>A0A839RWS7_9PSEU</name>
<proteinExistence type="predicted"/>
<dbReference type="RefSeq" id="WP_183647402.1">
    <property type="nucleotide sequence ID" value="NZ_JACHWU010000001.1"/>
</dbReference>
<organism evidence="1 2">
    <name type="scientific">Prauserella isguenensis</name>
    <dbReference type="NCBI Taxonomy" id="1470180"/>
    <lineage>
        <taxon>Bacteria</taxon>
        <taxon>Bacillati</taxon>
        <taxon>Actinomycetota</taxon>
        <taxon>Actinomycetes</taxon>
        <taxon>Pseudonocardiales</taxon>
        <taxon>Pseudonocardiaceae</taxon>
        <taxon>Prauserella</taxon>
    </lineage>
</organism>
<keyword evidence="2" id="KW-1185">Reference proteome</keyword>